<protein>
    <submittedName>
        <fullName evidence="1">Uncharacterized protein</fullName>
    </submittedName>
</protein>
<reference evidence="1" key="2">
    <citation type="submission" date="2020-08" db="EMBL/GenBank/DDBJ databases">
        <authorList>
            <person name="Chen M."/>
            <person name="Teng W."/>
            <person name="Zhao L."/>
            <person name="Hu C."/>
            <person name="Zhou Y."/>
            <person name="Han B."/>
            <person name="Song L."/>
            <person name="Shu W."/>
        </authorList>
    </citation>
    <scope>NUCLEOTIDE SEQUENCE</scope>
    <source>
        <strain evidence="1">FACHB-1375</strain>
    </source>
</reference>
<reference evidence="1" key="1">
    <citation type="journal article" date="2015" name="ISME J.">
        <title>Draft Genome Sequence of Streptomyces incarnatus NRRL8089, which Produces the Nucleoside Antibiotic Sinefungin.</title>
        <authorList>
            <person name="Oshima K."/>
            <person name="Hattori M."/>
            <person name="Shimizu H."/>
            <person name="Fukuda K."/>
            <person name="Nemoto M."/>
            <person name="Inagaki K."/>
            <person name="Tamura T."/>
        </authorList>
    </citation>
    <scope>NUCLEOTIDE SEQUENCE</scope>
    <source>
        <strain evidence="1">FACHB-1375</strain>
    </source>
</reference>
<evidence type="ECO:0000313" key="2">
    <source>
        <dbReference type="Proteomes" id="UP000641646"/>
    </source>
</evidence>
<dbReference type="Proteomes" id="UP000641646">
    <property type="component" value="Unassembled WGS sequence"/>
</dbReference>
<gene>
    <name evidence="1" type="ORF">H6G03_15615</name>
</gene>
<dbReference type="AlphaFoldDB" id="A0A926VEK9"/>
<dbReference type="Pfam" id="PF19860">
    <property type="entry name" value="DUF6334"/>
    <property type="match status" value="1"/>
</dbReference>
<keyword evidence="2" id="KW-1185">Reference proteome</keyword>
<comment type="caution">
    <text evidence="1">The sequence shown here is derived from an EMBL/GenBank/DDBJ whole genome shotgun (WGS) entry which is preliminary data.</text>
</comment>
<proteinExistence type="predicted"/>
<sequence length="146" mass="16484">MATDEFPIGQILTAVSILEDKEFSSNELCLDKIQLFFQDTTVTLLPIADTDEIEIIQETASTHSAENTPSWCQSLLGKKLTTVWICENDRGYRDLVIFAFEYLHPSIAFVAECSVLNVFRYEAIYRVKSETQLQHSQVDAPSPTTS</sequence>
<dbReference type="InterPro" id="IPR046297">
    <property type="entry name" value="DUF6334"/>
</dbReference>
<dbReference type="RefSeq" id="WP_190465322.1">
    <property type="nucleotide sequence ID" value="NZ_JACJPW010000038.1"/>
</dbReference>
<organism evidence="1 2">
    <name type="scientific">Aerosakkonema funiforme FACHB-1375</name>
    <dbReference type="NCBI Taxonomy" id="2949571"/>
    <lineage>
        <taxon>Bacteria</taxon>
        <taxon>Bacillati</taxon>
        <taxon>Cyanobacteriota</taxon>
        <taxon>Cyanophyceae</taxon>
        <taxon>Oscillatoriophycideae</taxon>
        <taxon>Aerosakkonematales</taxon>
        <taxon>Aerosakkonemataceae</taxon>
        <taxon>Aerosakkonema</taxon>
    </lineage>
</organism>
<name>A0A926VEK9_9CYAN</name>
<evidence type="ECO:0000313" key="1">
    <source>
        <dbReference type="EMBL" id="MBD2182506.1"/>
    </source>
</evidence>
<accession>A0A926VEK9</accession>
<dbReference type="EMBL" id="JACJPW010000038">
    <property type="protein sequence ID" value="MBD2182506.1"/>
    <property type="molecule type" value="Genomic_DNA"/>
</dbReference>